<organism evidence="2 3">
    <name type="scientific">Streptomyces humicola</name>
    <dbReference type="NCBI Taxonomy" id="2953240"/>
    <lineage>
        <taxon>Bacteria</taxon>
        <taxon>Bacillati</taxon>
        <taxon>Actinomycetota</taxon>
        <taxon>Actinomycetes</taxon>
        <taxon>Kitasatosporales</taxon>
        <taxon>Streptomycetaceae</taxon>
        <taxon>Streptomyces</taxon>
    </lineage>
</organism>
<feature type="transmembrane region" description="Helical" evidence="1">
    <location>
        <begin position="6"/>
        <end position="27"/>
    </location>
</feature>
<gene>
    <name evidence="2" type="ORF">NGB36_13940</name>
</gene>
<keyword evidence="1" id="KW-0472">Membrane</keyword>
<comment type="caution">
    <text evidence="2">The sequence shown here is derived from an EMBL/GenBank/DDBJ whole genome shotgun (WGS) entry which is preliminary data.</text>
</comment>
<dbReference type="Proteomes" id="UP001057702">
    <property type="component" value="Unassembled WGS sequence"/>
</dbReference>
<keyword evidence="3" id="KW-1185">Reference proteome</keyword>
<evidence type="ECO:0000256" key="1">
    <source>
        <dbReference type="SAM" id="Phobius"/>
    </source>
</evidence>
<dbReference type="RefSeq" id="WP_255920586.1">
    <property type="nucleotide sequence ID" value="NZ_JANFNG010000009.1"/>
</dbReference>
<feature type="transmembrane region" description="Helical" evidence="1">
    <location>
        <begin position="71"/>
        <end position="88"/>
    </location>
</feature>
<dbReference type="InterPro" id="IPR007136">
    <property type="entry name" value="DUF347"/>
</dbReference>
<accession>A0ABT1PVH9</accession>
<reference evidence="2" key="1">
    <citation type="submission" date="2022-06" db="EMBL/GenBank/DDBJ databases">
        <title>Draft genome sequence of Streptomyces sp. RB6PN25 isolated from peat swamp forest in Thailand.</title>
        <authorList>
            <person name="Duangmal K."/>
            <person name="Klaysubun C."/>
        </authorList>
    </citation>
    <scope>NUCLEOTIDE SEQUENCE</scope>
    <source>
        <strain evidence="2">RB6PN25</strain>
    </source>
</reference>
<keyword evidence="1" id="KW-0812">Transmembrane</keyword>
<proteinExistence type="predicted"/>
<name>A0ABT1PVH9_9ACTN</name>
<evidence type="ECO:0000313" key="2">
    <source>
        <dbReference type="EMBL" id="MCQ4081678.1"/>
    </source>
</evidence>
<protein>
    <submittedName>
        <fullName evidence="2">Uncharacterized protein</fullName>
    </submittedName>
</protein>
<feature type="transmembrane region" description="Helical" evidence="1">
    <location>
        <begin position="43"/>
        <end position="59"/>
    </location>
</feature>
<sequence>MLGVPYIASTAFFLVALAAIFAGWYWSEKTLSIHSIQTRRRESFYWATVLATFAVRTAAGDMTAKTMNMGYLSSAVAFGMVIAVPLVAHRRFRLNAIAAFWFAYVITRPLGASFADWFASPKKTAGLGWNTRPITLVLMIAITARRRLAADGGCGYASSAEEQAWA</sequence>
<dbReference type="EMBL" id="JANFNG010000009">
    <property type="protein sequence ID" value="MCQ4081678.1"/>
    <property type="molecule type" value="Genomic_DNA"/>
</dbReference>
<evidence type="ECO:0000313" key="3">
    <source>
        <dbReference type="Proteomes" id="UP001057702"/>
    </source>
</evidence>
<dbReference type="Pfam" id="PF03988">
    <property type="entry name" value="DUF347"/>
    <property type="match status" value="2"/>
</dbReference>
<keyword evidence="1" id="KW-1133">Transmembrane helix</keyword>